<keyword evidence="3" id="KW-1185">Reference proteome</keyword>
<feature type="coiled-coil region" evidence="1">
    <location>
        <begin position="130"/>
        <end position="189"/>
    </location>
</feature>
<evidence type="ECO:0000313" key="3">
    <source>
        <dbReference type="Proteomes" id="UP001236415"/>
    </source>
</evidence>
<proteinExistence type="predicted"/>
<evidence type="ECO:0000313" key="2">
    <source>
        <dbReference type="EMBL" id="WIV20293.1"/>
    </source>
</evidence>
<evidence type="ECO:0000256" key="1">
    <source>
        <dbReference type="SAM" id="Coils"/>
    </source>
</evidence>
<dbReference type="Proteomes" id="UP001236415">
    <property type="component" value="Chromosome"/>
</dbReference>
<gene>
    <name evidence="2" type="ORF">QPK24_06255</name>
</gene>
<keyword evidence="1" id="KW-0175">Coiled coil</keyword>
<accession>A0ABY8X5G3</accession>
<dbReference type="RefSeq" id="WP_160037211.1">
    <property type="nucleotide sequence ID" value="NZ_CP127162.1"/>
</dbReference>
<sequence length="239" mass="27177">MKNKKNKLIIGGLFFTTLMAIGIVFNTPTLKAENPALNSDEFTISDRINTSEKELKILEENTNQEIEALISLDGQHEVEIAKAISTETGIEIEAMYHAYTYEDEVISGGFILEEDQTIEDAVVKYEDDLKTMLVNQIENYEEEVSLKERSLILEQNPNAEKAQEEQRSVEAKKELIHVFKERLNELNNDGLKIYGLKVKGTGENLLKLKSQEEVRLVEKVTGDNENWKPINTVTSEVQN</sequence>
<reference evidence="2 3" key="1">
    <citation type="submission" date="2023-06" db="EMBL/GenBank/DDBJ databases">
        <title>Paenibacillus polygonum sp. nov., an endophytic bacterium, isolated from Polygonum lapathifolium L. in Nanji Wetland National Nature Reserve, South of Poyang Lake, Jiangxi Province, China.</title>
        <authorList>
            <person name="Yu Z."/>
        </authorList>
    </citation>
    <scope>NUCLEOTIDE SEQUENCE [LARGE SCALE GENOMIC DNA]</scope>
    <source>
        <strain evidence="2 3">C31</strain>
    </source>
</reference>
<name>A0ABY8X5G3_9BACL</name>
<protein>
    <submittedName>
        <fullName evidence="2">Uncharacterized protein</fullName>
    </submittedName>
</protein>
<organism evidence="2 3">
    <name type="scientific">Paenibacillus polygoni</name>
    <dbReference type="NCBI Taxonomy" id="3050112"/>
    <lineage>
        <taxon>Bacteria</taxon>
        <taxon>Bacillati</taxon>
        <taxon>Bacillota</taxon>
        <taxon>Bacilli</taxon>
        <taxon>Bacillales</taxon>
        <taxon>Paenibacillaceae</taxon>
        <taxon>Paenibacillus</taxon>
    </lineage>
</organism>
<dbReference type="EMBL" id="CP127162">
    <property type="protein sequence ID" value="WIV20293.1"/>
    <property type="molecule type" value="Genomic_DNA"/>
</dbReference>